<keyword evidence="5" id="KW-0547">Nucleotide-binding</keyword>
<dbReference type="SUPFAM" id="SSF55874">
    <property type="entry name" value="ATPase domain of HSP90 chaperone/DNA topoisomerase II/histidine kinase"/>
    <property type="match status" value="1"/>
</dbReference>
<dbReference type="EC" id="2.7.13.3" evidence="2"/>
<evidence type="ECO:0000256" key="6">
    <source>
        <dbReference type="ARBA" id="ARBA00022777"/>
    </source>
</evidence>
<keyword evidence="8" id="KW-0902">Two-component regulatory system</keyword>
<reference evidence="11" key="1">
    <citation type="journal article" date="2021" name="PeerJ">
        <title>Extensive microbial diversity within the chicken gut microbiome revealed by metagenomics and culture.</title>
        <authorList>
            <person name="Gilroy R."/>
            <person name="Ravi A."/>
            <person name="Getino M."/>
            <person name="Pursley I."/>
            <person name="Horton D.L."/>
            <person name="Alikhan N.F."/>
            <person name="Baker D."/>
            <person name="Gharbi K."/>
            <person name="Hall N."/>
            <person name="Watson M."/>
            <person name="Adriaenssens E.M."/>
            <person name="Foster-Nyarko E."/>
            <person name="Jarju S."/>
            <person name="Secka A."/>
            <person name="Antonio M."/>
            <person name="Oren A."/>
            <person name="Chaudhuri R.R."/>
            <person name="La Ragione R."/>
            <person name="Hildebrand F."/>
            <person name="Pallen M.J."/>
        </authorList>
    </citation>
    <scope>NUCLEOTIDE SEQUENCE</scope>
    <source>
        <strain evidence="11">ChiHjej13B12-14962</strain>
    </source>
</reference>
<dbReference type="InterPro" id="IPR003594">
    <property type="entry name" value="HATPase_dom"/>
</dbReference>
<dbReference type="InterPro" id="IPR050482">
    <property type="entry name" value="Sensor_HK_TwoCompSys"/>
</dbReference>
<dbReference type="Gene3D" id="3.30.565.10">
    <property type="entry name" value="Histidine kinase-like ATPase, C-terminal domain"/>
    <property type="match status" value="1"/>
</dbReference>
<evidence type="ECO:0000313" key="12">
    <source>
        <dbReference type="Proteomes" id="UP000703315"/>
    </source>
</evidence>
<dbReference type="EMBL" id="DYXC01000012">
    <property type="protein sequence ID" value="HJF13333.1"/>
    <property type="molecule type" value="Genomic_DNA"/>
</dbReference>
<dbReference type="GO" id="GO:0016020">
    <property type="term" value="C:membrane"/>
    <property type="evidence" value="ECO:0007669"/>
    <property type="project" value="InterPro"/>
</dbReference>
<dbReference type="RefSeq" id="WP_303901412.1">
    <property type="nucleotide sequence ID" value="NZ_DYXC01000012.1"/>
</dbReference>
<sequence>MGERVSKAPTAFSNDHQVDGHTPAWVVDALFGTAVALSLALIIATSADTARPPNVLAYVFAFGFGALLMLRRSMPRTVLVLSALGMFAYYALDYPAIGVAIPLVAALFSSAEAGLMGWPVGVALIVFVVSMFYRILDGGEALGFILGYETVSNVALFTAAIALGYGVRARRLRALQQAEIVKLTESQLAREAELQVQKERERFSRDLHDIVGHTMSVISLHAGVASEAVGNDDRAASEALDRIRTASNRSLRELRSMVRMLRSPAEGRETHRVQSLSAIQELVDTAKGAGIEIDTAIELDPSDLSDTVDVAAYRMLQESITNIVRHSQATRAKVKANIRDGRLCLTITDNGRGSTMDHQRTGYGIASMTERARLLGGSLTIHASEDAGFTVNAIIPTRLP</sequence>
<feature type="transmembrane region" description="Helical" evidence="9">
    <location>
        <begin position="24"/>
        <end position="43"/>
    </location>
</feature>
<feature type="transmembrane region" description="Helical" evidence="9">
    <location>
        <begin position="55"/>
        <end position="74"/>
    </location>
</feature>
<dbReference type="GO" id="GO:0046983">
    <property type="term" value="F:protein dimerization activity"/>
    <property type="evidence" value="ECO:0007669"/>
    <property type="project" value="InterPro"/>
</dbReference>
<dbReference type="SMART" id="SM00387">
    <property type="entry name" value="HATPase_c"/>
    <property type="match status" value="1"/>
</dbReference>
<evidence type="ECO:0000259" key="10">
    <source>
        <dbReference type="SMART" id="SM00387"/>
    </source>
</evidence>
<feature type="transmembrane region" description="Helical" evidence="9">
    <location>
        <begin position="115"/>
        <end position="136"/>
    </location>
</feature>
<evidence type="ECO:0000256" key="4">
    <source>
        <dbReference type="ARBA" id="ARBA00022679"/>
    </source>
</evidence>
<keyword evidence="3" id="KW-0597">Phosphoprotein</keyword>
<dbReference type="PANTHER" id="PTHR24421:SF10">
    <property type="entry name" value="NITRATE_NITRITE SENSOR PROTEIN NARQ"/>
    <property type="match status" value="1"/>
</dbReference>
<feature type="domain" description="Histidine kinase/HSP90-like ATPase" evidence="10">
    <location>
        <begin position="307"/>
        <end position="399"/>
    </location>
</feature>
<organism evidence="11 12">
    <name type="scientific">Enteractinococcus helveticum</name>
    <dbReference type="NCBI Taxonomy" id="1837282"/>
    <lineage>
        <taxon>Bacteria</taxon>
        <taxon>Bacillati</taxon>
        <taxon>Actinomycetota</taxon>
        <taxon>Actinomycetes</taxon>
        <taxon>Micrococcales</taxon>
        <taxon>Micrococcaceae</taxon>
    </lineage>
</organism>
<protein>
    <recommendedName>
        <fullName evidence="2">histidine kinase</fullName>
        <ecNumber evidence="2">2.7.13.3</ecNumber>
    </recommendedName>
</protein>
<keyword evidence="9" id="KW-1133">Transmembrane helix</keyword>
<name>A0A921FJR7_9MICC</name>
<dbReference type="InterPro" id="IPR036890">
    <property type="entry name" value="HATPase_C_sf"/>
</dbReference>
<keyword evidence="7" id="KW-0067">ATP-binding</keyword>
<feature type="transmembrane region" description="Helical" evidence="9">
    <location>
        <begin position="142"/>
        <end position="167"/>
    </location>
</feature>
<feature type="transmembrane region" description="Helical" evidence="9">
    <location>
        <begin position="86"/>
        <end position="108"/>
    </location>
</feature>
<dbReference type="Proteomes" id="UP000703315">
    <property type="component" value="Unassembled WGS sequence"/>
</dbReference>
<dbReference type="Pfam" id="PF07730">
    <property type="entry name" value="HisKA_3"/>
    <property type="match status" value="1"/>
</dbReference>
<gene>
    <name evidence="11" type="ORF">K8V32_00820</name>
</gene>
<evidence type="ECO:0000256" key="7">
    <source>
        <dbReference type="ARBA" id="ARBA00022840"/>
    </source>
</evidence>
<dbReference type="InterPro" id="IPR011712">
    <property type="entry name" value="Sig_transdc_His_kin_sub3_dim/P"/>
</dbReference>
<comment type="caution">
    <text evidence="11">The sequence shown here is derived from an EMBL/GenBank/DDBJ whole genome shotgun (WGS) entry which is preliminary data.</text>
</comment>
<evidence type="ECO:0000256" key="2">
    <source>
        <dbReference type="ARBA" id="ARBA00012438"/>
    </source>
</evidence>
<comment type="catalytic activity">
    <reaction evidence="1">
        <text>ATP + protein L-histidine = ADP + protein N-phospho-L-histidine.</text>
        <dbReference type="EC" id="2.7.13.3"/>
    </reaction>
</comment>
<dbReference type="GO" id="GO:0005524">
    <property type="term" value="F:ATP binding"/>
    <property type="evidence" value="ECO:0007669"/>
    <property type="project" value="UniProtKB-KW"/>
</dbReference>
<proteinExistence type="predicted"/>
<evidence type="ECO:0000256" key="9">
    <source>
        <dbReference type="SAM" id="Phobius"/>
    </source>
</evidence>
<keyword evidence="9" id="KW-0812">Transmembrane</keyword>
<dbReference type="Gene3D" id="1.20.5.1930">
    <property type="match status" value="1"/>
</dbReference>
<dbReference type="GO" id="GO:0000155">
    <property type="term" value="F:phosphorelay sensor kinase activity"/>
    <property type="evidence" value="ECO:0007669"/>
    <property type="project" value="InterPro"/>
</dbReference>
<accession>A0A921FJR7</accession>
<dbReference type="Pfam" id="PF02518">
    <property type="entry name" value="HATPase_c"/>
    <property type="match status" value="1"/>
</dbReference>
<evidence type="ECO:0000313" key="11">
    <source>
        <dbReference type="EMBL" id="HJF13333.1"/>
    </source>
</evidence>
<evidence type="ECO:0000256" key="3">
    <source>
        <dbReference type="ARBA" id="ARBA00022553"/>
    </source>
</evidence>
<evidence type="ECO:0000256" key="1">
    <source>
        <dbReference type="ARBA" id="ARBA00000085"/>
    </source>
</evidence>
<keyword evidence="6 11" id="KW-0418">Kinase</keyword>
<reference evidence="11" key="2">
    <citation type="submission" date="2021-09" db="EMBL/GenBank/DDBJ databases">
        <authorList>
            <person name="Gilroy R."/>
        </authorList>
    </citation>
    <scope>NUCLEOTIDE SEQUENCE</scope>
    <source>
        <strain evidence="11">ChiHjej13B12-14962</strain>
    </source>
</reference>
<keyword evidence="9" id="KW-0472">Membrane</keyword>
<evidence type="ECO:0000256" key="5">
    <source>
        <dbReference type="ARBA" id="ARBA00022741"/>
    </source>
</evidence>
<dbReference type="PANTHER" id="PTHR24421">
    <property type="entry name" value="NITRATE/NITRITE SENSOR PROTEIN NARX-RELATED"/>
    <property type="match status" value="1"/>
</dbReference>
<evidence type="ECO:0000256" key="8">
    <source>
        <dbReference type="ARBA" id="ARBA00023012"/>
    </source>
</evidence>
<dbReference type="AlphaFoldDB" id="A0A921FJR7"/>
<dbReference type="CDD" id="cd16917">
    <property type="entry name" value="HATPase_UhpB-NarQ-NarX-like"/>
    <property type="match status" value="1"/>
</dbReference>
<keyword evidence="4" id="KW-0808">Transferase</keyword>